<reference evidence="3 4" key="1">
    <citation type="submission" date="2018-06" db="EMBL/GenBank/DDBJ databases">
        <title>Genomic Encyclopedia of Archaeal and Bacterial Type Strains, Phase II (KMG-II): from individual species to whole genera.</title>
        <authorList>
            <person name="Goeker M."/>
        </authorList>
    </citation>
    <scope>NUCLEOTIDE SEQUENCE [LARGE SCALE GENOMIC DNA]</scope>
    <source>
        <strain evidence="3 4">DSM 22009</strain>
    </source>
</reference>
<sequence>MSQKTVAATLLRGLLWIAAISIALLTFITLWDTNLWWVRALDFPRLQIAIAAGLVTLLGLLLRGAGRLAVLSLTLASGGYQLYRILPYTIAYPPEMRLAPDGPDALRLFAANVLMENDRHDLVLEQVSRFDPDILLLMETDRAWVDALEPVLKRYPTIVREPRDNHYGMVFATRLEAREARIVYLTEDDTPSLFAELRGPGGMPFRFVGLHPRPPVPGQSTADRDAQIYYAARFASGEKLPLVVMGDFNDVAWSDTSQMFKHVGGYLDPRIGRGFFASFDAETALVQFPIDQLYVTEDVAVVSIEQLPYVGSDHFPMAATIRLDADLAAGLNDRPEPLGEKERERIEATVNEMRASLGHDLPN</sequence>
<keyword evidence="1" id="KW-0472">Membrane</keyword>
<dbReference type="GO" id="GO:0004527">
    <property type="term" value="F:exonuclease activity"/>
    <property type="evidence" value="ECO:0007669"/>
    <property type="project" value="UniProtKB-KW"/>
</dbReference>
<dbReference type="OrthoDB" id="9796594at2"/>
<dbReference type="GO" id="GO:0004519">
    <property type="term" value="F:endonuclease activity"/>
    <property type="evidence" value="ECO:0007669"/>
    <property type="project" value="UniProtKB-KW"/>
</dbReference>
<dbReference type="Gene3D" id="3.60.10.10">
    <property type="entry name" value="Endonuclease/exonuclease/phosphatase"/>
    <property type="match status" value="1"/>
</dbReference>
<dbReference type="InterPro" id="IPR036691">
    <property type="entry name" value="Endo/exonu/phosph_ase_sf"/>
</dbReference>
<dbReference type="Pfam" id="PF03372">
    <property type="entry name" value="Exo_endo_phos"/>
    <property type="match status" value="1"/>
</dbReference>
<name>A0A2W7MU09_9RHOB</name>
<keyword evidence="1" id="KW-0812">Transmembrane</keyword>
<keyword evidence="3" id="KW-0540">Nuclease</keyword>
<feature type="transmembrane region" description="Helical" evidence="1">
    <location>
        <begin position="43"/>
        <end position="62"/>
    </location>
</feature>
<dbReference type="SUPFAM" id="SSF56219">
    <property type="entry name" value="DNase I-like"/>
    <property type="match status" value="1"/>
</dbReference>
<keyword evidence="3" id="KW-0269">Exonuclease</keyword>
<dbReference type="Proteomes" id="UP000248916">
    <property type="component" value="Unassembled WGS sequence"/>
</dbReference>
<gene>
    <name evidence="3" type="ORF">LX81_04408</name>
</gene>
<accession>A0A2W7MU09</accession>
<keyword evidence="4" id="KW-1185">Reference proteome</keyword>
<dbReference type="AlphaFoldDB" id="A0A2W7MU09"/>
<evidence type="ECO:0000256" key="1">
    <source>
        <dbReference type="SAM" id="Phobius"/>
    </source>
</evidence>
<evidence type="ECO:0000259" key="2">
    <source>
        <dbReference type="Pfam" id="PF03372"/>
    </source>
</evidence>
<evidence type="ECO:0000313" key="3">
    <source>
        <dbReference type="EMBL" id="PZX09647.1"/>
    </source>
</evidence>
<dbReference type="EMBL" id="QKZL01000071">
    <property type="protein sequence ID" value="PZX09647.1"/>
    <property type="molecule type" value="Genomic_DNA"/>
</dbReference>
<keyword evidence="3" id="KW-0255">Endonuclease</keyword>
<feature type="transmembrane region" description="Helical" evidence="1">
    <location>
        <begin position="12"/>
        <end position="31"/>
    </location>
</feature>
<protein>
    <submittedName>
        <fullName evidence="3">Endonuclease/exonuclease/phosphatase (EEP) superfamily protein YafD</fullName>
    </submittedName>
</protein>
<dbReference type="RefSeq" id="WP_111539315.1">
    <property type="nucleotide sequence ID" value="NZ_QKZL01000071.1"/>
</dbReference>
<feature type="domain" description="Endonuclease/exonuclease/phosphatase" evidence="2">
    <location>
        <begin position="111"/>
        <end position="314"/>
    </location>
</feature>
<comment type="caution">
    <text evidence="3">The sequence shown here is derived from an EMBL/GenBank/DDBJ whole genome shotgun (WGS) entry which is preliminary data.</text>
</comment>
<evidence type="ECO:0000313" key="4">
    <source>
        <dbReference type="Proteomes" id="UP000248916"/>
    </source>
</evidence>
<keyword evidence="3" id="KW-0378">Hydrolase</keyword>
<organism evidence="3 4">
    <name type="scientific">Palleronia aestuarii</name>
    <dbReference type="NCBI Taxonomy" id="568105"/>
    <lineage>
        <taxon>Bacteria</taxon>
        <taxon>Pseudomonadati</taxon>
        <taxon>Pseudomonadota</taxon>
        <taxon>Alphaproteobacteria</taxon>
        <taxon>Rhodobacterales</taxon>
        <taxon>Roseobacteraceae</taxon>
        <taxon>Palleronia</taxon>
    </lineage>
</organism>
<dbReference type="InterPro" id="IPR005135">
    <property type="entry name" value="Endo/exonuclease/phosphatase"/>
</dbReference>
<keyword evidence="1" id="KW-1133">Transmembrane helix</keyword>
<proteinExistence type="predicted"/>